<dbReference type="EMBL" id="CP076136">
    <property type="protein sequence ID" value="QWG22327.1"/>
    <property type="molecule type" value="Genomic_DNA"/>
</dbReference>
<evidence type="ECO:0000313" key="2">
    <source>
        <dbReference type="Proteomes" id="UP000676951"/>
    </source>
</evidence>
<evidence type="ECO:0000313" key="1">
    <source>
        <dbReference type="EMBL" id="QWG22327.1"/>
    </source>
</evidence>
<protein>
    <submittedName>
        <fullName evidence="1">Uncharacterized protein</fullName>
    </submittedName>
</protein>
<gene>
    <name evidence="1" type="ORF">KMZ93_20465</name>
</gene>
<proteinExistence type="predicted"/>
<organism evidence="1 2">
    <name type="scientific">Bradyrhizobium sediminis</name>
    <dbReference type="NCBI Taxonomy" id="2840469"/>
    <lineage>
        <taxon>Bacteria</taxon>
        <taxon>Pseudomonadati</taxon>
        <taxon>Pseudomonadota</taxon>
        <taxon>Alphaproteobacteria</taxon>
        <taxon>Hyphomicrobiales</taxon>
        <taxon>Nitrobacteraceae</taxon>
        <taxon>Bradyrhizobium</taxon>
    </lineage>
</organism>
<accession>A0A975NW10</accession>
<dbReference type="AlphaFoldDB" id="A0A975NW10"/>
<dbReference type="Proteomes" id="UP000676951">
    <property type="component" value="Chromosome"/>
</dbReference>
<sequence length="55" mass="6066">MARELEHLPVRLIAAADIHLTLVPPWNEASISDAEGKLGGVAGRFGEFVTRYSRF</sequence>
<dbReference type="RefSeq" id="WP_215603096.1">
    <property type="nucleotide sequence ID" value="NZ_CP076136.1"/>
</dbReference>
<reference evidence="1 2" key="1">
    <citation type="submission" date="2021-06" db="EMBL/GenBank/DDBJ databases">
        <title>Bradyrhizobium sp. S2-11-4 Genome sequencing.</title>
        <authorList>
            <person name="Jin L."/>
        </authorList>
    </citation>
    <scope>NUCLEOTIDE SEQUENCE [LARGE SCALE GENOMIC DNA]</scope>
    <source>
        <strain evidence="1 2">S2-11-4</strain>
    </source>
</reference>
<name>A0A975NW10_9BRAD</name>
<keyword evidence="2" id="KW-1185">Reference proteome</keyword>